<sequence length="90" mass="10144">MADLAKEVSIDSSRRPLVDDTVRHQILELIRFSNSPTEKSLSPHHFGVPSHSLRCFESGGVDFELSILTQRGLELTDNRFRRRQSPGPTA</sequence>
<name>A0A4C1TIM6_EUMVA</name>
<dbReference type="EMBL" id="BGZK01000057">
    <property type="protein sequence ID" value="GBP13440.1"/>
    <property type="molecule type" value="Genomic_DNA"/>
</dbReference>
<comment type="caution">
    <text evidence="1">The sequence shown here is derived from an EMBL/GenBank/DDBJ whole genome shotgun (WGS) entry which is preliminary data.</text>
</comment>
<gene>
    <name evidence="1" type="ORF">EVAR_4195_1</name>
</gene>
<dbReference type="Proteomes" id="UP000299102">
    <property type="component" value="Unassembled WGS sequence"/>
</dbReference>
<evidence type="ECO:0000313" key="2">
    <source>
        <dbReference type="Proteomes" id="UP000299102"/>
    </source>
</evidence>
<keyword evidence="2" id="KW-1185">Reference proteome</keyword>
<accession>A0A4C1TIM6</accession>
<reference evidence="1 2" key="1">
    <citation type="journal article" date="2019" name="Commun. Biol.">
        <title>The bagworm genome reveals a unique fibroin gene that provides high tensile strength.</title>
        <authorList>
            <person name="Kono N."/>
            <person name="Nakamura H."/>
            <person name="Ohtoshi R."/>
            <person name="Tomita M."/>
            <person name="Numata K."/>
            <person name="Arakawa K."/>
        </authorList>
    </citation>
    <scope>NUCLEOTIDE SEQUENCE [LARGE SCALE GENOMIC DNA]</scope>
</reference>
<organism evidence="1 2">
    <name type="scientific">Eumeta variegata</name>
    <name type="common">Bagworm moth</name>
    <name type="synonym">Eumeta japonica</name>
    <dbReference type="NCBI Taxonomy" id="151549"/>
    <lineage>
        <taxon>Eukaryota</taxon>
        <taxon>Metazoa</taxon>
        <taxon>Ecdysozoa</taxon>
        <taxon>Arthropoda</taxon>
        <taxon>Hexapoda</taxon>
        <taxon>Insecta</taxon>
        <taxon>Pterygota</taxon>
        <taxon>Neoptera</taxon>
        <taxon>Endopterygota</taxon>
        <taxon>Lepidoptera</taxon>
        <taxon>Glossata</taxon>
        <taxon>Ditrysia</taxon>
        <taxon>Tineoidea</taxon>
        <taxon>Psychidae</taxon>
        <taxon>Oiketicinae</taxon>
        <taxon>Eumeta</taxon>
    </lineage>
</organism>
<protein>
    <submittedName>
        <fullName evidence="1">Uncharacterized protein</fullName>
    </submittedName>
</protein>
<evidence type="ECO:0000313" key="1">
    <source>
        <dbReference type="EMBL" id="GBP13440.1"/>
    </source>
</evidence>
<dbReference type="AlphaFoldDB" id="A0A4C1TIM6"/>
<proteinExistence type="predicted"/>